<evidence type="ECO:0000259" key="3">
    <source>
        <dbReference type="Pfam" id="PF22936"/>
    </source>
</evidence>
<dbReference type="EMBL" id="QGNW01001737">
    <property type="protein sequence ID" value="RVW31842.1"/>
    <property type="molecule type" value="Genomic_DNA"/>
</dbReference>
<dbReference type="InterPro" id="IPR043502">
    <property type="entry name" value="DNA/RNA_pol_sf"/>
</dbReference>
<feature type="domain" description="Retrovirus-related Pol polyprotein from transposon TNT 1-94-like beta-barrel" evidence="3">
    <location>
        <begin position="43"/>
        <end position="107"/>
    </location>
</feature>
<dbReference type="Pfam" id="PF22936">
    <property type="entry name" value="Pol_BBD"/>
    <property type="match status" value="1"/>
</dbReference>
<organism evidence="4 5">
    <name type="scientific">Vitis vinifera</name>
    <name type="common">Grape</name>
    <dbReference type="NCBI Taxonomy" id="29760"/>
    <lineage>
        <taxon>Eukaryota</taxon>
        <taxon>Viridiplantae</taxon>
        <taxon>Streptophyta</taxon>
        <taxon>Embryophyta</taxon>
        <taxon>Tracheophyta</taxon>
        <taxon>Spermatophyta</taxon>
        <taxon>Magnoliopsida</taxon>
        <taxon>eudicotyledons</taxon>
        <taxon>Gunneridae</taxon>
        <taxon>Pentapetalae</taxon>
        <taxon>rosids</taxon>
        <taxon>Vitales</taxon>
        <taxon>Vitaceae</taxon>
        <taxon>Viteae</taxon>
        <taxon>Vitis</taxon>
    </lineage>
</organism>
<gene>
    <name evidence="4" type="primary">POLX_1595</name>
    <name evidence="4" type="ORF">CK203_099009</name>
</gene>
<reference evidence="4 5" key="1">
    <citation type="journal article" date="2018" name="PLoS Genet.">
        <title>Population sequencing reveals clonal diversity and ancestral inbreeding in the grapevine cultivar Chardonnay.</title>
        <authorList>
            <person name="Roach M.J."/>
            <person name="Johnson D.L."/>
            <person name="Bohlmann J."/>
            <person name="van Vuuren H.J."/>
            <person name="Jones S.J."/>
            <person name="Pretorius I.S."/>
            <person name="Schmidt S.A."/>
            <person name="Borneman A.R."/>
        </authorList>
    </citation>
    <scope>NUCLEOTIDE SEQUENCE [LARGE SCALE GENOMIC DNA]</scope>
    <source>
        <strain evidence="5">cv. Chardonnay</strain>
        <tissue evidence="4">Leaf</tissue>
    </source>
</reference>
<dbReference type="InterPro" id="IPR013103">
    <property type="entry name" value="RVT_2"/>
</dbReference>
<evidence type="ECO:0000259" key="2">
    <source>
        <dbReference type="Pfam" id="PF07727"/>
    </source>
</evidence>
<dbReference type="PANTHER" id="PTHR11439">
    <property type="entry name" value="GAG-POL-RELATED RETROTRANSPOSON"/>
    <property type="match status" value="1"/>
</dbReference>
<keyword evidence="1" id="KW-0064">Aspartyl protease</keyword>
<evidence type="ECO:0000256" key="1">
    <source>
        <dbReference type="ARBA" id="ARBA00022750"/>
    </source>
</evidence>
<name>A0A438D8Q9_VITVI</name>
<protein>
    <submittedName>
        <fullName evidence="4">Retrovirus-related Pol polyprotein from transposon TNT 1-94</fullName>
    </submittedName>
</protein>
<dbReference type="InterPro" id="IPR054722">
    <property type="entry name" value="PolX-like_BBD"/>
</dbReference>
<dbReference type="AlphaFoldDB" id="A0A438D8Q9"/>
<dbReference type="SUPFAM" id="SSF56672">
    <property type="entry name" value="DNA/RNA polymerases"/>
    <property type="match status" value="1"/>
</dbReference>
<feature type="domain" description="Reverse transcriptase Ty1/copia-type" evidence="2">
    <location>
        <begin position="232"/>
        <end position="327"/>
    </location>
</feature>
<accession>A0A438D8Q9</accession>
<proteinExistence type="predicted"/>
<keyword evidence="1" id="KW-0378">Hydrolase</keyword>
<evidence type="ECO:0000313" key="5">
    <source>
        <dbReference type="Proteomes" id="UP000288805"/>
    </source>
</evidence>
<dbReference type="Pfam" id="PF07727">
    <property type="entry name" value="RVT_2"/>
    <property type="match status" value="1"/>
</dbReference>
<dbReference type="PANTHER" id="PTHR11439:SF440">
    <property type="entry name" value="INTEGRASE CATALYTIC DOMAIN-CONTAINING PROTEIN"/>
    <property type="match status" value="1"/>
</dbReference>
<keyword evidence="1" id="KW-0645">Protease</keyword>
<dbReference type="CDD" id="cd09272">
    <property type="entry name" value="RNase_HI_RT_Ty1"/>
    <property type="match status" value="1"/>
</dbReference>
<evidence type="ECO:0000313" key="4">
    <source>
        <dbReference type="EMBL" id="RVW31842.1"/>
    </source>
</evidence>
<comment type="caution">
    <text evidence="4">The sequence shown here is derived from an EMBL/GenBank/DDBJ whole genome shotgun (WGS) entry which is preliminary data.</text>
</comment>
<sequence length="477" mass="53794">MEKLRSLLGSLDKPTRTCSLALSGTLSLSFCINASHRVYDDSWIIDSGAIDHRTSKSQLFYTYTPSLSNKKIVVANGSLATVAGFRDIYITPTLILKNVLHVPKLNKAWGGGLDLLRKGTGILHDSSCVNTPQKNGVAKKKNGHYSTQPEPYSFKGMFLDVTFIENKPFFPKSSLQGEISMMEDSPCESFEPLDLPHVSTHGDEEPESFESITPESPNFITEPMSSLVPASETFAQVAKMNTVRILLSLATHYNQQLLQYDVKNAFLHGDLDEEIYMNIPPGFEGNMGNKVCKLKKTLYKLKQSPRAWFGRFAKVMTDFGYKQNQDIAYLVSVINQFMHDSREPHFQVAYRMLHYLKGNPGKGILFKKNNTLALEAYTDVDFVGSFAKSEFRAIAQGLCELLWLKIILDDLRIKWDGLMKLYCDNKSAINIAHDPIQHDRTKYIEIDRHFIKEKSEDGIVSGNGRHLFLSLRGSVEL</sequence>
<dbReference type="GO" id="GO:0004190">
    <property type="term" value="F:aspartic-type endopeptidase activity"/>
    <property type="evidence" value="ECO:0007669"/>
    <property type="project" value="UniProtKB-KW"/>
</dbReference>
<dbReference type="Proteomes" id="UP000288805">
    <property type="component" value="Unassembled WGS sequence"/>
</dbReference>